<dbReference type="InterPro" id="IPR005308">
    <property type="entry name" value="OKR_de-COase_N"/>
</dbReference>
<dbReference type="Gene3D" id="3.40.640.10">
    <property type="entry name" value="Type I PLP-dependent aspartate aminotransferase-like (Major domain)"/>
    <property type="match status" value="1"/>
</dbReference>
<evidence type="ECO:0000256" key="5">
    <source>
        <dbReference type="PIRSR" id="PIRSR009393-1"/>
    </source>
</evidence>
<dbReference type="Pfam" id="PF03709">
    <property type="entry name" value="OKR_DC_1_N"/>
    <property type="match status" value="1"/>
</dbReference>
<feature type="domain" description="Orn/Lys/Arg decarboxylases family 1 pyridoxal-P attachment site" evidence="6">
    <location>
        <begin position="393"/>
        <end position="407"/>
    </location>
</feature>
<dbReference type="InterPro" id="IPR015424">
    <property type="entry name" value="PyrdxlP-dep_Trfase"/>
</dbReference>
<evidence type="ECO:0000259" key="6">
    <source>
        <dbReference type="PROSITE" id="PS00703"/>
    </source>
</evidence>
<dbReference type="Pfam" id="PF01276">
    <property type="entry name" value="OKR_DC_1"/>
    <property type="match status" value="1"/>
</dbReference>
<dbReference type="PROSITE" id="PS00703">
    <property type="entry name" value="OKR_DC_1"/>
    <property type="match status" value="1"/>
</dbReference>
<keyword evidence="3 5" id="KW-0663">Pyridoxal phosphate</keyword>
<dbReference type="Gene3D" id="3.90.1150.10">
    <property type="entry name" value="Aspartate Aminotransferase, domain 1"/>
    <property type="match status" value="1"/>
</dbReference>
<dbReference type="Proteomes" id="UP000017175">
    <property type="component" value="Chromosome"/>
</dbReference>
<dbReference type="GO" id="GO:0005829">
    <property type="term" value="C:cytosol"/>
    <property type="evidence" value="ECO:0007669"/>
    <property type="project" value="TreeGrafter"/>
</dbReference>
<dbReference type="InterPro" id="IPR011193">
    <property type="entry name" value="Orn/lys/arg_de-COase"/>
</dbReference>
<evidence type="ECO:0000313" key="8">
    <source>
        <dbReference type="Proteomes" id="UP000017175"/>
    </source>
</evidence>
<dbReference type="SUPFAM" id="SSF55904">
    <property type="entry name" value="Ornithine decarboxylase C-terminal domain"/>
    <property type="match status" value="1"/>
</dbReference>
<dbReference type="EC" id="4.1.1.19" evidence="7"/>
<feature type="modified residue" description="N6-(pyridoxal phosphate)lysine" evidence="5">
    <location>
        <position position="398"/>
    </location>
</feature>
<dbReference type="EMBL" id="CP010945">
    <property type="protein sequence ID" value="AKV08491.1"/>
    <property type="molecule type" value="Genomic_DNA"/>
</dbReference>
<evidence type="ECO:0000256" key="2">
    <source>
        <dbReference type="ARBA" id="ARBA00022793"/>
    </source>
</evidence>
<accession>A0A0K1QRW3</accession>
<dbReference type="eggNOG" id="COG1982">
    <property type="taxonomic scope" value="Bacteria"/>
</dbReference>
<dbReference type="Gene3D" id="3.40.50.2300">
    <property type="match status" value="1"/>
</dbReference>
<dbReference type="InterPro" id="IPR015422">
    <property type="entry name" value="PyrdxlP-dep_Trfase_small"/>
</dbReference>
<gene>
    <name evidence="7" type="ORF">B723_19695</name>
</gene>
<dbReference type="InterPro" id="IPR000310">
    <property type="entry name" value="Orn/Lys/Arg_deCO2ase_major_dom"/>
</dbReference>
<reference evidence="7 8" key="1">
    <citation type="journal article" date="2012" name="J. Bacteriol.">
        <title>Draft genome sequence of the cyanide-utilizing bacterium Pseudomonas fluorescens strain NCIMB 11764.</title>
        <authorList>
            <person name="Vilo C.A."/>
            <person name="Benedik M.J."/>
            <person name="Kunz D.A."/>
            <person name="Dong Q."/>
        </authorList>
    </citation>
    <scope>NUCLEOTIDE SEQUENCE [LARGE SCALE GENOMIC DNA]</scope>
    <source>
        <strain evidence="7 8">NCIMB 11764</strain>
    </source>
</reference>
<dbReference type="PANTHER" id="PTHR45229:SF3">
    <property type="entry name" value="BIODEGRADATIVE ARGININE DECARBOXYLASE"/>
    <property type="match status" value="1"/>
</dbReference>
<dbReference type="GO" id="GO:0008792">
    <property type="term" value="F:arginine decarboxylase activity"/>
    <property type="evidence" value="ECO:0007669"/>
    <property type="project" value="UniProtKB-EC"/>
</dbReference>
<dbReference type="InterPro" id="IPR036633">
    <property type="entry name" value="Prn/Lys/Arg_de-COase_C_sf"/>
</dbReference>
<comment type="similarity">
    <text evidence="1">Belongs to the Orn/Lys/Arg decarboxylase class-I family.</text>
</comment>
<evidence type="ECO:0000256" key="4">
    <source>
        <dbReference type="ARBA" id="ARBA00023239"/>
    </source>
</evidence>
<organism evidence="7 8">
    <name type="scientific">Pseudomonas fluorescens NCIMB 11764</name>
    <dbReference type="NCBI Taxonomy" id="1221522"/>
    <lineage>
        <taxon>Bacteria</taxon>
        <taxon>Pseudomonadati</taxon>
        <taxon>Pseudomonadota</taxon>
        <taxon>Gammaproteobacteria</taxon>
        <taxon>Pseudomonadales</taxon>
        <taxon>Pseudomonadaceae</taxon>
        <taxon>Pseudomonas</taxon>
    </lineage>
</organism>
<keyword evidence="4 7" id="KW-0456">Lyase</keyword>
<dbReference type="PANTHER" id="PTHR45229">
    <property type="entry name" value="CONSTITUTIVE ORNITHINE DECARBOXYLASE"/>
    <property type="match status" value="1"/>
</dbReference>
<protein>
    <submittedName>
        <fullName evidence="7">Arginine decarboxylase</fullName>
        <ecNumber evidence="7">4.1.1.19</ecNumber>
    </submittedName>
</protein>
<keyword evidence="2" id="KW-0210">Decarboxylase</keyword>
<dbReference type="Pfam" id="PF03711">
    <property type="entry name" value="OKR_DC_1_C"/>
    <property type="match status" value="1"/>
</dbReference>
<dbReference type="GO" id="GO:0030170">
    <property type="term" value="F:pyridoxal phosphate binding"/>
    <property type="evidence" value="ECO:0007669"/>
    <property type="project" value="TreeGrafter"/>
</dbReference>
<dbReference type="PIRSF" id="PIRSF009393">
    <property type="entry name" value="Orn_decarb"/>
    <property type="match status" value="1"/>
</dbReference>
<sequence>MSRSQTQLPPDLAQRYPVLIVANAPESDDNILVRSVQSIASALHEHDVEVKWVRSLDDAEIAIKANSTYCCALIGWGLCEEAPDQALQLIRLMRRRTAQLPIMLGMSHAHQSRVPLAFVERIDGFIWQPEDSAEFIAGRIEAAARRYLDTILPPFFGALVNFADTYEYSWHTPGHTGGTAFMKTAVGRTFLDFYGEQMLRSDLSVSVGELGSLNDHSGPVNDAEKFAARVFGADFTFFSVGGSSASNQIVLHSAVTDGDAVLVDRNCHKSLNYALNMSGAVPLYLRPRRNARGLIGPVPLSELTPAAVAGKLADSPLAANKQARPVLAVLTNSTYDGLCYNVQTTTRELSQSVDRIHYDEAWYAYARFNPLYEGRYGMHRGERHPDDATVTVTHSTHKLLAALSQASMIHVRSGKVEVKPALFNEAFMMHTSTSPQYSIIASIDVSSKMMDDAGGYLTDESIDEAIAFRQAMARLSNEIRARDGKDWWFGVWQPDEVNGVPFAELDPEVLRHGDAWVLKPAASWHGFGDLGADYCMLDPIKVTVLTPGQRLDGQMEDSGIPAPLVSSFLSSRGIVVEKTEPYSILVLFSLGVTKGKWGSLIAGLMEFKKHYECNSPLEQVLPDLVDNHAERYSGMGLKDLAEAMHQDMISSQMLRNMDAAYTLLPDPVASPRATYARLVKGDIEQIAVRDMIDRTVAVQIVPYPPGIPLMMPGEKAGADKKAIVDYLLAMELFDGHFPGFEHDNHGVEIERDSQGRPTYKVYVVKNQGLAP</sequence>
<dbReference type="InterPro" id="IPR008286">
    <property type="entry name" value="Prn/Lys/Arg_de-COase_C"/>
</dbReference>
<dbReference type="Gene3D" id="3.90.100.10">
    <property type="entry name" value="Orn/Lys/Arg decarboxylase, C-terminal domain"/>
    <property type="match status" value="1"/>
</dbReference>
<dbReference type="AlphaFoldDB" id="A0A0K1QRW3"/>
<dbReference type="InterPro" id="IPR015421">
    <property type="entry name" value="PyrdxlP-dep_Trfase_major"/>
</dbReference>
<dbReference type="OrthoDB" id="9761189at2"/>
<dbReference type="RefSeq" id="WP_052909698.1">
    <property type="nucleotide sequence ID" value="NZ_CP010945.1"/>
</dbReference>
<evidence type="ECO:0000313" key="7">
    <source>
        <dbReference type="EMBL" id="AKV08491.1"/>
    </source>
</evidence>
<name>A0A0K1QRW3_PSEFL</name>
<dbReference type="GO" id="GO:0006527">
    <property type="term" value="P:L-arginine catabolic process"/>
    <property type="evidence" value="ECO:0007669"/>
    <property type="project" value="TreeGrafter"/>
</dbReference>
<evidence type="ECO:0000256" key="1">
    <source>
        <dbReference type="ARBA" id="ARBA00010671"/>
    </source>
</evidence>
<proteinExistence type="inferred from homology"/>
<dbReference type="SUPFAM" id="SSF53383">
    <property type="entry name" value="PLP-dependent transferases"/>
    <property type="match status" value="1"/>
</dbReference>
<evidence type="ECO:0000256" key="3">
    <source>
        <dbReference type="ARBA" id="ARBA00022898"/>
    </source>
</evidence>